<evidence type="ECO:0000256" key="2">
    <source>
        <dbReference type="ARBA" id="ARBA00023295"/>
    </source>
</evidence>
<dbReference type="InterPro" id="IPR044791">
    <property type="entry name" value="Beta-glucanase/XTH"/>
</dbReference>
<dbReference type="AlphaFoldDB" id="A0A445F1V0"/>
<dbReference type="SUPFAM" id="SSF49899">
    <property type="entry name" value="Concanavalin A-like lectins/glucanases"/>
    <property type="match status" value="1"/>
</dbReference>
<comment type="caution">
    <text evidence="4">The sequence shown here is derived from an EMBL/GenBank/DDBJ whole genome shotgun (WGS) entry which is preliminary data.</text>
</comment>
<proteinExistence type="predicted"/>
<dbReference type="Gene3D" id="2.60.120.200">
    <property type="match status" value="1"/>
</dbReference>
<dbReference type="InterPro" id="IPR008263">
    <property type="entry name" value="GH16_AS"/>
</dbReference>
<evidence type="ECO:0000259" key="3">
    <source>
        <dbReference type="PROSITE" id="PS51762"/>
    </source>
</evidence>
<evidence type="ECO:0000313" key="4">
    <source>
        <dbReference type="EMBL" id="RZB42720.1"/>
    </source>
</evidence>
<dbReference type="InterPro" id="IPR013320">
    <property type="entry name" value="ConA-like_dom_sf"/>
</dbReference>
<dbReference type="PROSITE" id="PS51762">
    <property type="entry name" value="GH16_2"/>
    <property type="match status" value="1"/>
</dbReference>
<feature type="domain" description="GH16" evidence="3">
    <location>
        <begin position="1"/>
        <end position="69"/>
    </location>
</feature>
<dbReference type="GO" id="GO:0005975">
    <property type="term" value="P:carbohydrate metabolic process"/>
    <property type="evidence" value="ECO:0007669"/>
    <property type="project" value="InterPro"/>
</dbReference>
<dbReference type="GO" id="GO:0004553">
    <property type="term" value="F:hydrolase activity, hydrolyzing O-glycosyl compounds"/>
    <property type="evidence" value="ECO:0007669"/>
    <property type="project" value="InterPro"/>
</dbReference>
<keyword evidence="2" id="KW-0326">Glycosidase</keyword>
<protein>
    <submittedName>
        <fullName evidence="4">Putative xyloglucan endotransglucosylase/hydrolase protein 8</fullName>
    </submittedName>
</protein>
<dbReference type="EMBL" id="QZWG01000020">
    <property type="protein sequence ID" value="RZB42720.1"/>
    <property type="molecule type" value="Genomic_DNA"/>
</dbReference>
<gene>
    <name evidence="4" type="ORF">D0Y65_053341</name>
</gene>
<keyword evidence="1 4" id="KW-0378">Hydrolase</keyword>
<keyword evidence="5" id="KW-1185">Reference proteome</keyword>
<sequence>ELLQMCSENGAGPERDELDFEFLGNKTGEPYLIQTNVYKNGTRGRKMRHMLWFDPTEDYHTYSIQQELE</sequence>
<organism evidence="4 5">
    <name type="scientific">Glycine soja</name>
    <name type="common">Wild soybean</name>
    <dbReference type="NCBI Taxonomy" id="3848"/>
    <lineage>
        <taxon>Eukaryota</taxon>
        <taxon>Viridiplantae</taxon>
        <taxon>Streptophyta</taxon>
        <taxon>Embryophyta</taxon>
        <taxon>Tracheophyta</taxon>
        <taxon>Spermatophyta</taxon>
        <taxon>Magnoliopsida</taxon>
        <taxon>eudicotyledons</taxon>
        <taxon>Gunneridae</taxon>
        <taxon>Pentapetalae</taxon>
        <taxon>rosids</taxon>
        <taxon>fabids</taxon>
        <taxon>Fabales</taxon>
        <taxon>Fabaceae</taxon>
        <taxon>Papilionoideae</taxon>
        <taxon>50 kb inversion clade</taxon>
        <taxon>NPAAA clade</taxon>
        <taxon>indigoferoid/millettioid clade</taxon>
        <taxon>Phaseoleae</taxon>
        <taxon>Glycine</taxon>
        <taxon>Glycine subgen. Soja</taxon>
    </lineage>
</organism>
<evidence type="ECO:0000313" key="5">
    <source>
        <dbReference type="Proteomes" id="UP000289340"/>
    </source>
</evidence>
<name>A0A445F1V0_GLYSO</name>
<dbReference type="PANTHER" id="PTHR31062">
    <property type="entry name" value="XYLOGLUCAN ENDOTRANSGLUCOSYLASE/HYDROLASE PROTEIN 8-RELATED"/>
    <property type="match status" value="1"/>
</dbReference>
<feature type="non-terminal residue" evidence="4">
    <location>
        <position position="1"/>
    </location>
</feature>
<accession>A0A445F1V0</accession>
<evidence type="ECO:0000256" key="1">
    <source>
        <dbReference type="ARBA" id="ARBA00022801"/>
    </source>
</evidence>
<dbReference type="PROSITE" id="PS01034">
    <property type="entry name" value="GH16_1"/>
    <property type="match status" value="1"/>
</dbReference>
<dbReference type="Proteomes" id="UP000289340">
    <property type="component" value="Chromosome 20"/>
</dbReference>
<dbReference type="Pfam" id="PF00722">
    <property type="entry name" value="Glyco_hydro_16"/>
    <property type="match status" value="1"/>
</dbReference>
<dbReference type="InterPro" id="IPR000757">
    <property type="entry name" value="Beta-glucanase-like"/>
</dbReference>
<reference evidence="4 5" key="1">
    <citation type="submission" date="2018-09" db="EMBL/GenBank/DDBJ databases">
        <title>A high-quality reference genome of wild soybean provides a powerful tool to mine soybean genomes.</title>
        <authorList>
            <person name="Xie M."/>
            <person name="Chung C.Y.L."/>
            <person name="Li M.-W."/>
            <person name="Wong F.-L."/>
            <person name="Chan T.-F."/>
            <person name="Lam H.-M."/>
        </authorList>
    </citation>
    <scope>NUCLEOTIDE SEQUENCE [LARGE SCALE GENOMIC DNA]</scope>
    <source>
        <strain evidence="5">cv. W05</strain>
        <tissue evidence="4">Hypocotyl of etiolated seedlings</tissue>
    </source>
</reference>